<dbReference type="AlphaFoldDB" id="A0A4V3UMU1"/>
<dbReference type="Proteomes" id="UP000308092">
    <property type="component" value="Unassembled WGS sequence"/>
</dbReference>
<name>A0A4V3UMU1_9EURO</name>
<protein>
    <submittedName>
        <fullName evidence="1">Uncharacterized protein</fullName>
    </submittedName>
</protein>
<organism evidence="1 2">
    <name type="scientific">Aspergillus tanneri</name>
    <dbReference type="NCBI Taxonomy" id="1220188"/>
    <lineage>
        <taxon>Eukaryota</taxon>
        <taxon>Fungi</taxon>
        <taxon>Dikarya</taxon>
        <taxon>Ascomycota</taxon>
        <taxon>Pezizomycotina</taxon>
        <taxon>Eurotiomycetes</taxon>
        <taxon>Eurotiomycetidae</taxon>
        <taxon>Eurotiales</taxon>
        <taxon>Aspergillaceae</taxon>
        <taxon>Aspergillus</taxon>
        <taxon>Aspergillus subgen. Circumdati</taxon>
    </lineage>
</organism>
<proteinExistence type="predicted"/>
<dbReference type="VEuPathDB" id="FungiDB:EYZ11_011927"/>
<comment type="caution">
    <text evidence="1">The sequence shown here is derived from an EMBL/GenBank/DDBJ whole genome shotgun (WGS) entry which is preliminary data.</text>
</comment>
<dbReference type="EMBL" id="SOSA01000800">
    <property type="protein sequence ID" value="THC88624.1"/>
    <property type="molecule type" value="Genomic_DNA"/>
</dbReference>
<keyword evidence="2" id="KW-1185">Reference proteome</keyword>
<reference evidence="1 2" key="1">
    <citation type="submission" date="2019-03" db="EMBL/GenBank/DDBJ databases">
        <title>The genome sequence of a newly discovered highly antifungal drug resistant Aspergillus species, Aspergillus tanneri NIH 1004.</title>
        <authorList>
            <person name="Mounaud S."/>
            <person name="Singh I."/>
            <person name="Joardar V."/>
            <person name="Pakala S."/>
            <person name="Pakala S."/>
            <person name="Venepally P."/>
            <person name="Hoover J."/>
            <person name="Nierman W."/>
            <person name="Chung J."/>
            <person name="Losada L."/>
        </authorList>
    </citation>
    <scope>NUCLEOTIDE SEQUENCE [LARGE SCALE GENOMIC DNA]</scope>
    <source>
        <strain evidence="1 2">NIH1004</strain>
    </source>
</reference>
<evidence type="ECO:0000313" key="2">
    <source>
        <dbReference type="Proteomes" id="UP000308092"/>
    </source>
</evidence>
<accession>A0A4V3UMU1</accession>
<sequence>MGEIIDVSRRLVLNQTVVYHLVRPLVIAWAEFGKGGVK</sequence>
<gene>
    <name evidence="1" type="ORF">EYZ11_011927</name>
</gene>
<evidence type="ECO:0000313" key="1">
    <source>
        <dbReference type="EMBL" id="THC88624.1"/>
    </source>
</evidence>